<dbReference type="CDD" id="cd18795">
    <property type="entry name" value="SF2_C_Ski2"/>
    <property type="match status" value="1"/>
</dbReference>
<dbReference type="SUPFAM" id="SSF46785">
    <property type="entry name" value="Winged helix' DNA-binding domain"/>
    <property type="match status" value="1"/>
</dbReference>
<dbReference type="InterPro" id="IPR036388">
    <property type="entry name" value="WH-like_DNA-bd_sf"/>
</dbReference>
<dbReference type="Pfam" id="PF00270">
    <property type="entry name" value="DEAD"/>
    <property type="match status" value="1"/>
</dbReference>
<keyword evidence="4 14" id="KW-0347">Helicase</keyword>
<proteinExistence type="inferred from homology"/>
<dbReference type="SMART" id="SM00487">
    <property type="entry name" value="DEXDc"/>
    <property type="match status" value="1"/>
</dbReference>
<dbReference type="FunFam" id="1.10.3380.10:FF:000012">
    <property type="entry name" value="DEAD/DEAH box DNA helicase"/>
    <property type="match status" value="1"/>
</dbReference>
<feature type="compositionally biased region" description="Low complexity" evidence="11">
    <location>
        <begin position="1212"/>
        <end position="1224"/>
    </location>
</feature>
<dbReference type="FunFam" id="1.10.10.10:FF:000012">
    <property type="entry name" value="U5 small nuclear ribonucleoprotein helicase"/>
    <property type="match status" value="1"/>
</dbReference>
<feature type="compositionally biased region" description="Low complexity" evidence="11">
    <location>
        <begin position="1348"/>
        <end position="1358"/>
    </location>
</feature>
<comment type="caution">
    <text evidence="14">The sequence shown here is derived from an EMBL/GenBank/DDBJ whole genome shotgun (WGS) entry which is preliminary data.</text>
</comment>
<dbReference type="OrthoDB" id="5575at2759"/>
<evidence type="ECO:0000256" key="5">
    <source>
        <dbReference type="ARBA" id="ARBA00022840"/>
    </source>
</evidence>
<evidence type="ECO:0000256" key="7">
    <source>
        <dbReference type="ARBA" id="ARBA00023254"/>
    </source>
</evidence>
<dbReference type="GO" id="GO:0003676">
    <property type="term" value="F:nucleic acid binding"/>
    <property type="evidence" value="ECO:0007669"/>
    <property type="project" value="InterPro"/>
</dbReference>
<keyword evidence="7" id="KW-0469">Meiosis</keyword>
<dbReference type="Pfam" id="PF02889">
    <property type="entry name" value="Sec63"/>
    <property type="match status" value="1"/>
</dbReference>
<evidence type="ECO:0000256" key="8">
    <source>
        <dbReference type="ARBA" id="ARBA00034617"/>
    </source>
</evidence>
<dbReference type="Gene3D" id="1.10.3380.10">
    <property type="entry name" value="Sec63 N-terminal domain-like domain"/>
    <property type="match status" value="1"/>
</dbReference>
<evidence type="ECO:0000256" key="3">
    <source>
        <dbReference type="ARBA" id="ARBA00022801"/>
    </source>
</evidence>
<organism evidence="14 15">
    <name type="scientific">Lasallia pustulata</name>
    <dbReference type="NCBI Taxonomy" id="136370"/>
    <lineage>
        <taxon>Eukaryota</taxon>
        <taxon>Fungi</taxon>
        <taxon>Dikarya</taxon>
        <taxon>Ascomycota</taxon>
        <taxon>Pezizomycotina</taxon>
        <taxon>Lecanoromycetes</taxon>
        <taxon>OSLEUM clade</taxon>
        <taxon>Umbilicariomycetidae</taxon>
        <taxon>Umbilicariales</taxon>
        <taxon>Umbilicariaceae</taxon>
        <taxon>Lasallia</taxon>
    </lineage>
</organism>
<dbReference type="GO" id="GO:0007131">
    <property type="term" value="P:reciprocal meiotic recombination"/>
    <property type="evidence" value="ECO:0007669"/>
    <property type="project" value="UniProtKB-ARBA"/>
</dbReference>
<evidence type="ECO:0000256" key="4">
    <source>
        <dbReference type="ARBA" id="ARBA00022806"/>
    </source>
</evidence>
<dbReference type="Proteomes" id="UP000324767">
    <property type="component" value="Unassembled WGS sequence"/>
</dbReference>
<dbReference type="InterPro" id="IPR052247">
    <property type="entry name" value="Meiotic_Crossover_Helicase"/>
</dbReference>
<dbReference type="GO" id="GO:0043138">
    <property type="term" value="F:3'-5' DNA helicase activity"/>
    <property type="evidence" value="ECO:0007669"/>
    <property type="project" value="UniProtKB-EC"/>
</dbReference>
<dbReference type="Gene3D" id="3.40.50.300">
    <property type="entry name" value="P-loop containing nucleotide triphosphate hydrolases"/>
    <property type="match status" value="2"/>
</dbReference>
<dbReference type="Gene3D" id="1.10.10.10">
    <property type="entry name" value="Winged helix-like DNA-binding domain superfamily/Winged helix DNA-binding domain"/>
    <property type="match status" value="1"/>
</dbReference>
<evidence type="ECO:0000256" key="9">
    <source>
        <dbReference type="ARBA" id="ARBA00034808"/>
    </source>
</evidence>
<dbReference type="InterPro" id="IPR027417">
    <property type="entry name" value="P-loop_NTPase"/>
</dbReference>
<dbReference type="PROSITE" id="PS51192">
    <property type="entry name" value="HELICASE_ATP_BIND_1"/>
    <property type="match status" value="1"/>
</dbReference>
<protein>
    <recommendedName>
        <fullName evidence="9">DNA 3'-5' helicase</fullName>
        <ecNumber evidence="9">5.6.2.4</ecNumber>
    </recommendedName>
</protein>
<feature type="region of interest" description="Disordered" evidence="11">
    <location>
        <begin position="1208"/>
        <end position="1227"/>
    </location>
</feature>
<comment type="similarity">
    <text evidence="1">Belongs to the helicase family. SKI2 subfamily.</text>
</comment>
<gene>
    <name evidence="14" type="ORF">FRX48_01516</name>
</gene>
<dbReference type="InterPro" id="IPR014001">
    <property type="entry name" value="Helicase_ATP-bd"/>
</dbReference>
<dbReference type="InterPro" id="IPR004179">
    <property type="entry name" value="Sec63-dom"/>
</dbReference>
<evidence type="ECO:0000313" key="15">
    <source>
        <dbReference type="Proteomes" id="UP000324767"/>
    </source>
</evidence>
<dbReference type="SMART" id="SM00973">
    <property type="entry name" value="Sec63"/>
    <property type="match status" value="1"/>
</dbReference>
<dbReference type="PROSITE" id="PS51194">
    <property type="entry name" value="HELICASE_CTER"/>
    <property type="match status" value="1"/>
</dbReference>
<dbReference type="PANTHER" id="PTHR47835:SF3">
    <property type="entry name" value="HELICASE FOR MEIOSIS 1"/>
    <property type="match status" value="1"/>
</dbReference>
<feature type="region of interest" description="Disordered" evidence="11">
    <location>
        <begin position="1482"/>
        <end position="1507"/>
    </location>
</feature>
<evidence type="ECO:0000259" key="12">
    <source>
        <dbReference type="PROSITE" id="PS51192"/>
    </source>
</evidence>
<evidence type="ECO:0000256" key="2">
    <source>
        <dbReference type="ARBA" id="ARBA00022741"/>
    </source>
</evidence>
<comment type="catalytic activity">
    <reaction evidence="10">
        <text>ATP + H2O = ADP + phosphate + H(+)</text>
        <dbReference type="Rhea" id="RHEA:13065"/>
        <dbReference type="ChEBI" id="CHEBI:15377"/>
        <dbReference type="ChEBI" id="CHEBI:15378"/>
        <dbReference type="ChEBI" id="CHEBI:30616"/>
        <dbReference type="ChEBI" id="CHEBI:43474"/>
        <dbReference type="ChEBI" id="CHEBI:456216"/>
        <dbReference type="EC" id="5.6.2.4"/>
    </reaction>
</comment>
<dbReference type="EMBL" id="VXIT01000002">
    <property type="protein sequence ID" value="KAA6414766.1"/>
    <property type="molecule type" value="Genomic_DNA"/>
</dbReference>
<dbReference type="GO" id="GO:0005524">
    <property type="term" value="F:ATP binding"/>
    <property type="evidence" value="ECO:0007669"/>
    <property type="project" value="UniProtKB-KW"/>
</dbReference>
<keyword evidence="3" id="KW-0378">Hydrolase</keyword>
<keyword evidence="2" id="KW-0547">Nucleotide-binding</keyword>
<dbReference type="InterPro" id="IPR057842">
    <property type="entry name" value="WH_MER3"/>
</dbReference>
<dbReference type="InterPro" id="IPR011545">
    <property type="entry name" value="DEAD/DEAH_box_helicase_dom"/>
</dbReference>
<feature type="region of interest" description="Disordered" evidence="11">
    <location>
        <begin position="119"/>
        <end position="152"/>
    </location>
</feature>
<keyword evidence="5" id="KW-0067">ATP-binding</keyword>
<feature type="compositionally biased region" description="Low complexity" evidence="11">
    <location>
        <begin position="166"/>
        <end position="179"/>
    </location>
</feature>
<accession>A0A5M8Q1D3</accession>
<comment type="catalytic activity">
    <reaction evidence="8">
        <text>Couples ATP hydrolysis with the unwinding of duplex DNA by translocating in the 3'-5' direction.</text>
        <dbReference type="EC" id="5.6.2.4"/>
    </reaction>
</comment>
<dbReference type="GO" id="GO:0016787">
    <property type="term" value="F:hydrolase activity"/>
    <property type="evidence" value="ECO:0007669"/>
    <property type="project" value="UniProtKB-KW"/>
</dbReference>
<dbReference type="Pfam" id="PF23445">
    <property type="entry name" value="WHD_SNRNP200"/>
    <property type="match status" value="1"/>
</dbReference>
<evidence type="ECO:0000256" key="11">
    <source>
        <dbReference type="SAM" id="MobiDB-lite"/>
    </source>
</evidence>
<evidence type="ECO:0000259" key="13">
    <source>
        <dbReference type="PROSITE" id="PS51194"/>
    </source>
</evidence>
<feature type="region of interest" description="Disordered" evidence="11">
    <location>
        <begin position="1348"/>
        <end position="1376"/>
    </location>
</feature>
<feature type="region of interest" description="Disordered" evidence="11">
    <location>
        <begin position="166"/>
        <end position="213"/>
    </location>
</feature>
<dbReference type="SUPFAM" id="SSF158702">
    <property type="entry name" value="Sec63 N-terminal domain-like"/>
    <property type="match status" value="1"/>
</dbReference>
<evidence type="ECO:0000256" key="10">
    <source>
        <dbReference type="ARBA" id="ARBA00048988"/>
    </source>
</evidence>
<dbReference type="Pfam" id="PF00271">
    <property type="entry name" value="Helicase_C"/>
    <property type="match status" value="1"/>
</dbReference>
<sequence>MEDVDALLRDIEAYTSSRHMPDIQGTPQGRQTSTVKHQNFSAYHTLEPIFGQAGAYRQPIEHNSGAFHLADAQSLSWQDPPFDAYDRAVLADPYDEGQFVAVNDLTHKSQPVSRFATAHESIGSRVASDGRQTGLRPHGSHHSRSTLRSQPSRLTLFQRPSLSLDASSSPLIQSHSSPSVGVSQRRIIQDSHRSGAGPRTGQTVRHPSSFDPRHAEMEPRNVDLGHAPPMVQGIQLISLTELPDRFRSVFPFCLFNAVQSKCFEAIYRTNDNLVLSAPTGSGKTAVLEMAICRLVAGFKTDQYKVVYMAPTKSLCSERCRDWQAKFASLDLQCAELTGDTDQAQLRNVQNANIIITTPEKWDSMTRKWKDHSRLMQLVKLFLIDEVHILRDTRGATLEAVVSRMKSVGSNVRFVALSATVPNSDDIATWLGKDSTTKHIPAIQERFGEEFRPVKLQKFVYGFACNGNDFVFERVLDSKLPDIIAKHSRKKPMMVFCFTRNATVSTAKALSNLWATKGPRDRHWSAPTQRIAVEDMDLKSTLASGVAFHHAGLDGQDRHAVEKGFLDGQVSVICCTSTLAVGVNLPCHLVILKNTVSWQNEGIKEYADLEVMQMLGRAGRPQFDDSAVAVILTRSESVRKYEKMVSGEEVLESCLHLNLVDHLNAEIGLGTVNDVHSAKKWLAGTFLYVRLAQNPNHYKLDGNTVGRNLDDRIEQICARDIGLLQKTNLVSSSEKLKATEFGEAMARYYVKFETMKVLLSLEPRAKMSEILSALVQADEFHEVRLRGGEKNLYKEINNAPGIKFPIKVNIALPEHKRSLIIQAELGGLEYPAGEQFTKHKRQFQQDKAILFLHAHRLIRCIVDCQLVRQDSITTRHALELARSFGARVWDNSPLQMKQIPQIGAVAVRKLAVAGINSIEVLEATEAHRLETILNKQVPFGTRMLANLKDFPKLRVNVRMMGKDCRSGQPVRIKLIAEIGFINGKAPVFFHRKPIFVCFLAERSDGHLIDFRRVSAKKLGNGQDILLSADLVSETQYITCYVMCDEIAGTMRYAELKPGLCPSVFPPPPVQNLEEQPIESDEENVSLGADIPRRRSGIVFQTAAEPVDRDDEFQDSDFDDIEFRKAADEVEFNDIDAYDGNSQFTSAVQGSYVARPKYKVPQQKTTSSEGACMDWKPEKLRNGKWACNHKCKNKTGCKHLCCHDGLDKAPKPPKNSAAPAASTEANANRDKKVTLAIAGKTQPKLFMNHNVNSEQTSGIAMVDLAYEDRAEYEKIGPPDYRRLDQLHKSVIKASPAPLIAHQKPAFSYIKGDRPRFNFMGKATEAHGTPENLPSDDDDTWMDNFPSPSAIIAPESSAHSPVDSTKGSNATTNYEDDDSSGLEAGMIGLDDSMALSQWTSNNAMDTLPSSLRQAYGMEALEDEMRNDALTPSMARTHGSRLSTVSPYIFGRVGAQNSEDAIATFNKRTLADMYNDKMERKAIEGQEEQGVMVRNPNAKKPKTAREASAEPPLLSMGLETQTAVVPTSPAEEIPLGLEDIDPDILAMFRDVVDFV</sequence>
<feature type="domain" description="Helicase ATP-binding" evidence="12">
    <location>
        <begin position="264"/>
        <end position="438"/>
    </location>
</feature>
<dbReference type="PANTHER" id="PTHR47835">
    <property type="entry name" value="HFM1, ATP DEPENDENT DNA HELICASE HOMOLOG"/>
    <property type="match status" value="1"/>
</dbReference>
<keyword evidence="6" id="KW-0413">Isomerase</keyword>
<evidence type="ECO:0000256" key="1">
    <source>
        <dbReference type="ARBA" id="ARBA00010140"/>
    </source>
</evidence>
<dbReference type="SUPFAM" id="SSF52540">
    <property type="entry name" value="P-loop containing nucleoside triphosphate hydrolases"/>
    <property type="match status" value="1"/>
</dbReference>
<evidence type="ECO:0000256" key="6">
    <source>
        <dbReference type="ARBA" id="ARBA00023235"/>
    </source>
</evidence>
<dbReference type="InterPro" id="IPR036390">
    <property type="entry name" value="WH_DNA-bd_sf"/>
</dbReference>
<dbReference type="InterPro" id="IPR001650">
    <property type="entry name" value="Helicase_C-like"/>
</dbReference>
<reference evidence="14 15" key="1">
    <citation type="submission" date="2019-09" db="EMBL/GenBank/DDBJ databases">
        <title>The hologenome of the rock-dwelling lichen Lasallia pustulata.</title>
        <authorList>
            <person name="Greshake Tzovaras B."/>
            <person name="Segers F."/>
            <person name="Bicker A."/>
            <person name="Dal Grande F."/>
            <person name="Otte J."/>
            <person name="Hankeln T."/>
            <person name="Schmitt I."/>
            <person name="Ebersberger I."/>
        </authorList>
    </citation>
    <scope>NUCLEOTIDE SEQUENCE [LARGE SCALE GENOMIC DNA]</scope>
    <source>
        <strain evidence="14">A1-1</strain>
    </source>
</reference>
<evidence type="ECO:0000313" key="14">
    <source>
        <dbReference type="EMBL" id="KAA6414766.1"/>
    </source>
</evidence>
<feature type="compositionally biased region" description="Polar residues" evidence="11">
    <location>
        <begin position="1359"/>
        <end position="1370"/>
    </location>
</feature>
<dbReference type="SMART" id="SM00490">
    <property type="entry name" value="HELICc"/>
    <property type="match status" value="1"/>
</dbReference>
<feature type="domain" description="Helicase C-terminal" evidence="13">
    <location>
        <begin position="478"/>
        <end position="666"/>
    </location>
</feature>
<name>A0A5M8Q1D3_9LECA</name>
<dbReference type="FunFam" id="3.40.50.300:FF:001076">
    <property type="entry name" value="ATP-dependent DNA helicase MER3"/>
    <property type="match status" value="1"/>
</dbReference>
<dbReference type="EC" id="5.6.2.4" evidence="9"/>